<protein>
    <submittedName>
        <fullName evidence="1">Uncharacterized protein</fullName>
    </submittedName>
</protein>
<comment type="caution">
    <text evidence="1">The sequence shown here is derived from an EMBL/GenBank/DDBJ whole genome shotgun (WGS) entry which is preliminary data.</text>
</comment>
<sequence length="104" mass="12405">MWNHQIDANLIYAALNCFEKDVNLTIQLLFKFEQWKFQNNNEQKYKERANEFLEKRCCSHNINLLLIFISNDIPKSIKLATSITYIGLPFVKKDKDICTKNKKY</sequence>
<gene>
    <name evidence="1" type="ORF">RFI_33267</name>
</gene>
<reference evidence="1 2" key="1">
    <citation type="journal article" date="2013" name="Curr. Biol.">
        <title>The Genome of the Foraminiferan Reticulomyxa filosa.</title>
        <authorList>
            <person name="Glockner G."/>
            <person name="Hulsmann N."/>
            <person name="Schleicher M."/>
            <person name="Noegel A.A."/>
            <person name="Eichinger L."/>
            <person name="Gallinger C."/>
            <person name="Pawlowski J."/>
            <person name="Sierra R."/>
            <person name="Euteneuer U."/>
            <person name="Pillet L."/>
            <person name="Moustafa A."/>
            <person name="Platzer M."/>
            <person name="Groth M."/>
            <person name="Szafranski K."/>
            <person name="Schliwa M."/>
        </authorList>
    </citation>
    <scope>NUCLEOTIDE SEQUENCE [LARGE SCALE GENOMIC DNA]</scope>
</reference>
<dbReference type="AlphaFoldDB" id="X6LTS6"/>
<evidence type="ECO:0000313" key="1">
    <source>
        <dbReference type="EMBL" id="ETO04135.1"/>
    </source>
</evidence>
<accession>X6LTS6</accession>
<dbReference type="Proteomes" id="UP000023152">
    <property type="component" value="Unassembled WGS sequence"/>
</dbReference>
<dbReference type="EMBL" id="ASPP01030107">
    <property type="protein sequence ID" value="ETO04135.1"/>
    <property type="molecule type" value="Genomic_DNA"/>
</dbReference>
<evidence type="ECO:0000313" key="2">
    <source>
        <dbReference type="Proteomes" id="UP000023152"/>
    </source>
</evidence>
<name>X6LTS6_RETFI</name>
<proteinExistence type="predicted"/>
<organism evidence="1 2">
    <name type="scientific">Reticulomyxa filosa</name>
    <dbReference type="NCBI Taxonomy" id="46433"/>
    <lineage>
        <taxon>Eukaryota</taxon>
        <taxon>Sar</taxon>
        <taxon>Rhizaria</taxon>
        <taxon>Retaria</taxon>
        <taxon>Foraminifera</taxon>
        <taxon>Monothalamids</taxon>
        <taxon>Reticulomyxidae</taxon>
        <taxon>Reticulomyxa</taxon>
    </lineage>
</organism>
<keyword evidence="2" id="KW-1185">Reference proteome</keyword>